<proteinExistence type="predicted"/>
<dbReference type="Proteomes" id="UP000006135">
    <property type="component" value="Chromosome"/>
</dbReference>
<evidence type="ECO:0000313" key="1">
    <source>
        <dbReference type="EMBL" id="AEK57078.1"/>
    </source>
</evidence>
<dbReference type="AlphaFoldDB" id="F9ZSN7"/>
<dbReference type="KEGG" id="acu:Atc_0427"/>
<gene>
    <name evidence="1" type="ordered locus">Atc_0427</name>
</gene>
<dbReference type="STRING" id="990288.Atc_0427"/>
<reference evidence="1 2" key="1">
    <citation type="journal article" date="2011" name="J. Genet. Genomics">
        <title>Unraveling the Acidithiobacillus caldus complete genome and its central metabolisms for carbon assimilation.</title>
        <authorList>
            <person name="You X.Y."/>
            <person name="Guo X."/>
            <person name="Zheng H.J."/>
            <person name="Zhang M.J."/>
            <person name="Liu L.J."/>
            <person name="Zhu Y.Q."/>
            <person name="Zhu B."/>
            <person name="Wang S.Y."/>
            <person name="Zhao G.P."/>
            <person name="Poetsch A."/>
            <person name="Jiang C.Y."/>
            <person name="Liu S.J."/>
        </authorList>
    </citation>
    <scope>NUCLEOTIDE SEQUENCE [LARGE SCALE GENOMIC DNA]</scope>
    <source>
        <strain evidence="1 2">SM-1</strain>
    </source>
</reference>
<accession>F9ZSN7</accession>
<evidence type="ECO:0000313" key="2">
    <source>
        <dbReference type="Proteomes" id="UP000006135"/>
    </source>
</evidence>
<dbReference type="GeneID" id="92933161"/>
<organism evidence="1 2">
    <name type="scientific">Acidithiobacillus caldus (strain SM-1)</name>
    <dbReference type="NCBI Taxonomy" id="990288"/>
    <lineage>
        <taxon>Bacteria</taxon>
        <taxon>Pseudomonadati</taxon>
        <taxon>Pseudomonadota</taxon>
        <taxon>Acidithiobacillia</taxon>
        <taxon>Acidithiobacillales</taxon>
        <taxon>Acidithiobacillaceae</taxon>
        <taxon>Acidithiobacillus</taxon>
    </lineage>
</organism>
<protein>
    <submittedName>
        <fullName evidence="1">Uncharacterized protein</fullName>
    </submittedName>
</protein>
<keyword evidence="2" id="KW-1185">Reference proteome</keyword>
<dbReference type="OrthoDB" id="5298058at2"/>
<dbReference type="EMBL" id="CP002573">
    <property type="protein sequence ID" value="AEK57078.1"/>
    <property type="molecule type" value="Genomic_DNA"/>
</dbReference>
<dbReference type="HOGENOM" id="CLU_196491_0_0_6"/>
<sequence>MQATNATLLKKCQWLGLLILAFALTGWLGHQSPGYAVEEGGLFNGTSSAKDTPVPHPAMRRLADTLP</sequence>
<dbReference type="RefSeq" id="WP_014002276.1">
    <property type="nucleotide sequence ID" value="NC_015850.1"/>
</dbReference>
<name>F9ZSN7_ACICS</name>